<feature type="transmembrane region" description="Helical" evidence="6">
    <location>
        <begin position="311"/>
        <end position="329"/>
    </location>
</feature>
<dbReference type="RefSeq" id="WP_205050604.1">
    <property type="nucleotide sequence ID" value="NZ_JACJKX010000012.1"/>
</dbReference>
<dbReference type="PANTHER" id="PTHR23519:SF1">
    <property type="entry name" value="AUTOPHAGY-RELATED PROTEIN 22"/>
    <property type="match status" value="1"/>
</dbReference>
<feature type="domain" description="Major facilitator superfamily (MFS) profile" evidence="7">
    <location>
        <begin position="244"/>
        <end position="427"/>
    </location>
</feature>
<evidence type="ECO:0000256" key="3">
    <source>
        <dbReference type="ARBA" id="ARBA00022692"/>
    </source>
</evidence>
<feature type="transmembrane region" description="Helical" evidence="6">
    <location>
        <begin position="57"/>
        <end position="77"/>
    </location>
</feature>
<dbReference type="PANTHER" id="PTHR23519">
    <property type="entry name" value="AUTOPHAGY-RELATED PROTEIN 22"/>
    <property type="match status" value="1"/>
</dbReference>
<dbReference type="PROSITE" id="PS50850">
    <property type="entry name" value="MFS"/>
    <property type="match status" value="1"/>
</dbReference>
<feature type="transmembrane region" description="Helical" evidence="6">
    <location>
        <begin position="150"/>
        <end position="174"/>
    </location>
</feature>
<dbReference type="Pfam" id="PF11700">
    <property type="entry name" value="ATG22"/>
    <property type="match status" value="1"/>
</dbReference>
<evidence type="ECO:0000259" key="7">
    <source>
        <dbReference type="PROSITE" id="PS50850"/>
    </source>
</evidence>
<dbReference type="InterPro" id="IPR036259">
    <property type="entry name" value="MFS_trans_sf"/>
</dbReference>
<proteinExistence type="predicted"/>
<feature type="transmembrane region" description="Helical" evidence="6">
    <location>
        <begin position="113"/>
        <end position="130"/>
    </location>
</feature>
<evidence type="ECO:0000256" key="5">
    <source>
        <dbReference type="ARBA" id="ARBA00023136"/>
    </source>
</evidence>
<comment type="subcellular location">
    <subcellularLocation>
        <location evidence="1">Endomembrane system</location>
        <topology evidence="1">Multi-pass membrane protein</topology>
    </subcellularLocation>
</comment>
<dbReference type="Proteomes" id="UP000777002">
    <property type="component" value="Unassembled WGS sequence"/>
</dbReference>
<dbReference type="InterPro" id="IPR020846">
    <property type="entry name" value="MFS_dom"/>
</dbReference>
<evidence type="ECO:0000256" key="6">
    <source>
        <dbReference type="SAM" id="Phobius"/>
    </source>
</evidence>
<feature type="transmembrane region" description="Helical" evidence="6">
    <location>
        <begin position="369"/>
        <end position="388"/>
    </location>
</feature>
<feature type="transmembrane region" description="Helical" evidence="6">
    <location>
        <begin position="245"/>
        <end position="270"/>
    </location>
</feature>
<keyword evidence="2" id="KW-0813">Transport</keyword>
<organism evidence="8 9">
    <name type="scientific">Parasutterella secunda</name>
    <dbReference type="NCBI Taxonomy" id="626947"/>
    <lineage>
        <taxon>Bacteria</taxon>
        <taxon>Pseudomonadati</taxon>
        <taxon>Pseudomonadota</taxon>
        <taxon>Betaproteobacteria</taxon>
        <taxon>Burkholderiales</taxon>
        <taxon>Sutterellaceae</taxon>
        <taxon>Parasutterella</taxon>
    </lineage>
</organism>
<dbReference type="EMBL" id="JACJKX010000012">
    <property type="protein sequence ID" value="MBM6929015.1"/>
    <property type="molecule type" value="Genomic_DNA"/>
</dbReference>
<dbReference type="InterPro" id="IPR024671">
    <property type="entry name" value="Atg22-like"/>
</dbReference>
<feature type="transmembrane region" description="Helical" evidence="6">
    <location>
        <begin position="186"/>
        <end position="209"/>
    </location>
</feature>
<keyword evidence="3 6" id="KW-0812">Transmembrane</keyword>
<evidence type="ECO:0000313" key="9">
    <source>
        <dbReference type="Proteomes" id="UP000777002"/>
    </source>
</evidence>
<evidence type="ECO:0000313" key="8">
    <source>
        <dbReference type="EMBL" id="MBM6929015.1"/>
    </source>
</evidence>
<accession>A0ABS2GT49</accession>
<keyword evidence="9" id="KW-1185">Reference proteome</keyword>
<feature type="transmembrane region" description="Helical" evidence="6">
    <location>
        <begin position="282"/>
        <end position="302"/>
    </location>
</feature>
<feature type="transmembrane region" description="Helical" evidence="6">
    <location>
        <begin position="21"/>
        <end position="45"/>
    </location>
</feature>
<evidence type="ECO:0000256" key="2">
    <source>
        <dbReference type="ARBA" id="ARBA00022448"/>
    </source>
</evidence>
<dbReference type="SUPFAM" id="SSF103473">
    <property type="entry name" value="MFS general substrate transporter"/>
    <property type="match status" value="1"/>
</dbReference>
<keyword evidence="4 6" id="KW-1133">Transmembrane helix</keyword>
<feature type="transmembrane region" description="Helical" evidence="6">
    <location>
        <begin position="89"/>
        <end position="107"/>
    </location>
</feature>
<dbReference type="InterPro" id="IPR050495">
    <property type="entry name" value="ATG22/LtaA_families"/>
</dbReference>
<protein>
    <submittedName>
        <fullName evidence="8">MFS transporter</fullName>
    </submittedName>
</protein>
<name>A0ABS2GT49_9BURK</name>
<feature type="transmembrane region" description="Helical" evidence="6">
    <location>
        <begin position="400"/>
        <end position="418"/>
    </location>
</feature>
<sequence length="427" mass="45922">MSLFSAQHLKAGVSGREVWSWAAFDFANSGYTTVVLTAVFNAYFVGVICGEASWATLLWTSIIAASNILAIVCMPLIGAATDLKANKKFWTVLMSLLCILGTVGLAFTGSGTVWLAVIMVIVSNFAYNIGETLNSAFLPEIADEKSMGKVSGWGWSFGYCGGLLTLGLSLAVVLFMQSKGAGAEDYVPYTMIITAAVFLVAALPLALWLKERAQPRTEAAFWTLVKQSQASLIETFKSLPQHKNFAWLVASGLSFQGGIAVVVTLAAVYADQAMGFTPDETILLVLLVNITAAIGAFAFGYVEDRIGHKNALIVTLLIWIAMVGVAYFAQTKPVFWIAANLAGIAMGSSQSAGRALVGVLAPPKDRAAFYSFWNMALWVANIIGPMTYGYITWLTDNDQRLALLCTGLFFVVGLILLLPMQLKHREG</sequence>
<gene>
    <name evidence="8" type="ORF">H5985_07020</name>
</gene>
<keyword evidence="5 6" id="KW-0472">Membrane</keyword>
<reference evidence="8 9" key="1">
    <citation type="journal article" date="2021" name="Sci. Rep.">
        <title>The distribution of antibiotic resistance genes in chicken gut microbiota commensals.</title>
        <authorList>
            <person name="Juricova H."/>
            <person name="Matiasovicova J."/>
            <person name="Kubasova T."/>
            <person name="Cejkova D."/>
            <person name="Rychlik I."/>
        </authorList>
    </citation>
    <scope>NUCLEOTIDE SEQUENCE [LARGE SCALE GENOMIC DNA]</scope>
    <source>
        <strain evidence="8 9">An562</strain>
    </source>
</reference>
<feature type="transmembrane region" description="Helical" evidence="6">
    <location>
        <begin position="335"/>
        <end position="357"/>
    </location>
</feature>
<dbReference type="Gene3D" id="1.20.1250.20">
    <property type="entry name" value="MFS general substrate transporter like domains"/>
    <property type="match status" value="2"/>
</dbReference>
<evidence type="ECO:0000256" key="4">
    <source>
        <dbReference type="ARBA" id="ARBA00022989"/>
    </source>
</evidence>
<evidence type="ECO:0000256" key="1">
    <source>
        <dbReference type="ARBA" id="ARBA00004127"/>
    </source>
</evidence>
<comment type="caution">
    <text evidence="8">The sequence shown here is derived from an EMBL/GenBank/DDBJ whole genome shotgun (WGS) entry which is preliminary data.</text>
</comment>